<dbReference type="PANTHER" id="PTHR10775">
    <property type="entry name" value="OS08G0208400 PROTEIN"/>
    <property type="match status" value="1"/>
</dbReference>
<reference evidence="3 4" key="2">
    <citation type="journal article" date="2017" name="Genome Biol.">
        <title>New reference genome sequences of hot pepper reveal the massive evolution of plant disease-resistance genes by retroduplication.</title>
        <authorList>
            <person name="Kim S."/>
            <person name="Park J."/>
            <person name="Yeom S.I."/>
            <person name="Kim Y.M."/>
            <person name="Seo E."/>
            <person name="Kim K.T."/>
            <person name="Kim M.S."/>
            <person name="Lee J.M."/>
            <person name="Cheong K."/>
            <person name="Shin H.S."/>
            <person name="Kim S.B."/>
            <person name="Han K."/>
            <person name="Lee J."/>
            <person name="Park M."/>
            <person name="Lee H.A."/>
            <person name="Lee H.Y."/>
            <person name="Lee Y."/>
            <person name="Oh S."/>
            <person name="Lee J.H."/>
            <person name="Choi E."/>
            <person name="Choi E."/>
            <person name="Lee S.E."/>
            <person name="Jeon J."/>
            <person name="Kim H."/>
            <person name="Choi G."/>
            <person name="Song H."/>
            <person name="Lee J."/>
            <person name="Lee S.C."/>
            <person name="Kwon J.K."/>
            <person name="Lee H.Y."/>
            <person name="Koo N."/>
            <person name="Hong Y."/>
            <person name="Kim R.W."/>
            <person name="Kang W.H."/>
            <person name="Huh J.H."/>
            <person name="Kang B.C."/>
            <person name="Yang T.J."/>
            <person name="Lee Y.H."/>
            <person name="Bennetzen J.L."/>
            <person name="Choi D."/>
        </authorList>
    </citation>
    <scope>NUCLEOTIDE SEQUENCE [LARGE SCALE GENOMIC DNA]</scope>
    <source>
        <strain evidence="4">cv. CM334</strain>
    </source>
</reference>
<feature type="domain" description="NB-ARC" evidence="2">
    <location>
        <begin position="6"/>
        <end position="50"/>
    </location>
</feature>
<dbReference type="InterPro" id="IPR002182">
    <property type="entry name" value="NB-ARC"/>
</dbReference>
<dbReference type="GO" id="GO:0043531">
    <property type="term" value="F:ADP binding"/>
    <property type="evidence" value="ECO:0007669"/>
    <property type="project" value="InterPro"/>
</dbReference>
<proteinExistence type="predicted"/>
<keyword evidence="4" id="KW-1185">Reference proteome</keyword>
<evidence type="ECO:0000256" key="1">
    <source>
        <dbReference type="SAM" id="Coils"/>
    </source>
</evidence>
<dbReference type="Gramene" id="PHT72217">
    <property type="protein sequence ID" value="PHT72217"/>
    <property type="gene ID" value="T459_23002"/>
</dbReference>
<evidence type="ECO:0000313" key="3">
    <source>
        <dbReference type="EMBL" id="PHT72217.1"/>
    </source>
</evidence>
<feature type="coiled-coil region" evidence="1">
    <location>
        <begin position="94"/>
        <end position="121"/>
    </location>
</feature>
<sequence length="175" mass="20106">MDKGEKDDILADKLRKNLIGKRYLIVLDDVWYGIEWDNLRLCFPDGGKHCAENGLFFQLQDENASAIGLTAGSKGGVEEDENDDDSIIDYDHDDEDEEATLVEIEELFEDLEERTETILQQCVNIDELKQFVIFEGVKAYDVSMKQNFRLRVALMWTINDFPAYGMMFGWSTQAS</sequence>
<dbReference type="PANTHER" id="PTHR10775:SF193">
    <property type="entry name" value="DUF4216 DOMAIN-CONTAINING PROTEIN"/>
    <property type="match status" value="1"/>
</dbReference>
<dbReference type="Pfam" id="PF00931">
    <property type="entry name" value="NB-ARC"/>
    <property type="match status" value="1"/>
</dbReference>
<dbReference type="AlphaFoldDB" id="A0A2G2YR40"/>
<dbReference type="Proteomes" id="UP000222542">
    <property type="component" value="Unassembled WGS sequence"/>
</dbReference>
<protein>
    <recommendedName>
        <fullName evidence="2">NB-ARC domain-containing protein</fullName>
    </recommendedName>
</protein>
<evidence type="ECO:0000259" key="2">
    <source>
        <dbReference type="Pfam" id="PF00931"/>
    </source>
</evidence>
<accession>A0A2G2YR40</accession>
<keyword evidence="1" id="KW-0175">Coiled coil</keyword>
<gene>
    <name evidence="3" type="ORF">T459_23002</name>
</gene>
<comment type="caution">
    <text evidence="3">The sequence shown here is derived from an EMBL/GenBank/DDBJ whole genome shotgun (WGS) entry which is preliminary data.</text>
</comment>
<dbReference type="EMBL" id="AYRZ02000009">
    <property type="protein sequence ID" value="PHT72217.1"/>
    <property type="molecule type" value="Genomic_DNA"/>
</dbReference>
<dbReference type="Pfam" id="PF02992">
    <property type="entry name" value="Transposase_21"/>
    <property type="match status" value="1"/>
</dbReference>
<evidence type="ECO:0000313" key="4">
    <source>
        <dbReference type="Proteomes" id="UP000222542"/>
    </source>
</evidence>
<organism evidence="3 4">
    <name type="scientific">Capsicum annuum</name>
    <name type="common">Capsicum pepper</name>
    <dbReference type="NCBI Taxonomy" id="4072"/>
    <lineage>
        <taxon>Eukaryota</taxon>
        <taxon>Viridiplantae</taxon>
        <taxon>Streptophyta</taxon>
        <taxon>Embryophyta</taxon>
        <taxon>Tracheophyta</taxon>
        <taxon>Spermatophyta</taxon>
        <taxon>Magnoliopsida</taxon>
        <taxon>eudicotyledons</taxon>
        <taxon>Gunneridae</taxon>
        <taxon>Pentapetalae</taxon>
        <taxon>asterids</taxon>
        <taxon>lamiids</taxon>
        <taxon>Solanales</taxon>
        <taxon>Solanaceae</taxon>
        <taxon>Solanoideae</taxon>
        <taxon>Capsiceae</taxon>
        <taxon>Capsicum</taxon>
    </lineage>
</organism>
<dbReference type="InterPro" id="IPR004242">
    <property type="entry name" value="Transposase_21"/>
</dbReference>
<name>A0A2G2YR40_CAPAN</name>
<reference evidence="3 4" key="1">
    <citation type="journal article" date="2014" name="Nat. Genet.">
        <title>Genome sequence of the hot pepper provides insights into the evolution of pungency in Capsicum species.</title>
        <authorList>
            <person name="Kim S."/>
            <person name="Park M."/>
            <person name="Yeom S.I."/>
            <person name="Kim Y.M."/>
            <person name="Lee J.M."/>
            <person name="Lee H.A."/>
            <person name="Seo E."/>
            <person name="Choi J."/>
            <person name="Cheong K."/>
            <person name="Kim K.T."/>
            <person name="Jung K."/>
            <person name="Lee G.W."/>
            <person name="Oh S.K."/>
            <person name="Bae C."/>
            <person name="Kim S.B."/>
            <person name="Lee H.Y."/>
            <person name="Kim S.Y."/>
            <person name="Kim M.S."/>
            <person name="Kang B.C."/>
            <person name="Jo Y.D."/>
            <person name="Yang H.B."/>
            <person name="Jeong H.J."/>
            <person name="Kang W.H."/>
            <person name="Kwon J.K."/>
            <person name="Shin C."/>
            <person name="Lim J.Y."/>
            <person name="Park J.H."/>
            <person name="Huh J.H."/>
            <person name="Kim J.S."/>
            <person name="Kim B.D."/>
            <person name="Cohen O."/>
            <person name="Paran I."/>
            <person name="Suh M.C."/>
            <person name="Lee S.B."/>
            <person name="Kim Y.K."/>
            <person name="Shin Y."/>
            <person name="Noh S.J."/>
            <person name="Park J."/>
            <person name="Seo Y.S."/>
            <person name="Kwon S.Y."/>
            <person name="Kim H.A."/>
            <person name="Park J.M."/>
            <person name="Kim H.J."/>
            <person name="Choi S.B."/>
            <person name="Bosland P.W."/>
            <person name="Reeves G."/>
            <person name="Jo S.H."/>
            <person name="Lee B.W."/>
            <person name="Cho H.T."/>
            <person name="Choi H.S."/>
            <person name="Lee M.S."/>
            <person name="Yu Y."/>
            <person name="Do Choi Y."/>
            <person name="Park B.S."/>
            <person name="van Deynze A."/>
            <person name="Ashrafi H."/>
            <person name="Hill T."/>
            <person name="Kim W.T."/>
            <person name="Pai H.S."/>
            <person name="Ahn H.K."/>
            <person name="Yeam I."/>
            <person name="Giovannoni J.J."/>
            <person name="Rose J.K."/>
            <person name="Sorensen I."/>
            <person name="Lee S.J."/>
            <person name="Kim R.W."/>
            <person name="Choi I.Y."/>
            <person name="Choi B.S."/>
            <person name="Lim J.S."/>
            <person name="Lee Y.H."/>
            <person name="Choi D."/>
        </authorList>
    </citation>
    <scope>NUCLEOTIDE SEQUENCE [LARGE SCALE GENOMIC DNA]</scope>
    <source>
        <strain evidence="4">cv. CM334</strain>
    </source>
</reference>